<keyword evidence="5" id="KW-0328">Glycosyltransferase</keyword>
<evidence type="ECO:0000259" key="21">
    <source>
        <dbReference type="PROSITE" id="PS51762"/>
    </source>
</evidence>
<keyword evidence="11" id="KW-0325">Glycoprotein</keyword>
<comment type="catalytic activity">
    <reaction evidence="1">
        <text>Random endo-hydrolysis of N-acetyl-beta-D-glucosaminide (1-&gt;4)-beta-linkages in chitin and chitodextrins.</text>
        <dbReference type="EC" id="3.2.1.14"/>
    </reaction>
</comment>
<dbReference type="GO" id="GO:0031505">
    <property type="term" value="P:fungal-type cell wall organization"/>
    <property type="evidence" value="ECO:0007669"/>
    <property type="project" value="TreeGrafter"/>
</dbReference>
<feature type="compositionally biased region" description="Basic and acidic residues" evidence="19">
    <location>
        <begin position="324"/>
        <end position="345"/>
    </location>
</feature>
<evidence type="ECO:0000256" key="20">
    <source>
        <dbReference type="SAM" id="SignalP"/>
    </source>
</evidence>
<feature type="chain" id="PRO_5008687591" description="Crh-like protein" evidence="20">
    <location>
        <begin position="22"/>
        <end position="434"/>
    </location>
</feature>
<reference evidence="23" key="1">
    <citation type="journal article" date="2007" name="Science">
        <title>The Fusarium graminearum genome reveals a link between localized polymorphism and pathogen specialization.</title>
        <authorList>
            <person name="Cuomo C.A."/>
            <person name="Gueldener U."/>
            <person name="Xu J.-R."/>
            <person name="Trail F."/>
            <person name="Turgeon B.G."/>
            <person name="Di Pietro A."/>
            <person name="Walton J.D."/>
            <person name="Ma L.-J."/>
            <person name="Baker S.E."/>
            <person name="Rep M."/>
            <person name="Adam G."/>
            <person name="Antoniw J."/>
            <person name="Baldwin T."/>
            <person name="Calvo S.E."/>
            <person name="Chang Y.-L."/>
            <person name="DeCaprio D."/>
            <person name="Gale L.R."/>
            <person name="Gnerre S."/>
            <person name="Goswami R.S."/>
            <person name="Hammond-Kosack K."/>
            <person name="Harris L.J."/>
            <person name="Hilburn K."/>
            <person name="Kennell J.C."/>
            <person name="Kroken S."/>
            <person name="Magnuson J.K."/>
            <person name="Mannhaupt G."/>
            <person name="Mauceli E.W."/>
            <person name="Mewes H.-W."/>
            <person name="Mitterbauer R."/>
            <person name="Muehlbauer G."/>
            <person name="Muensterkoetter M."/>
            <person name="Nelson D."/>
            <person name="O'Donnell K."/>
            <person name="Ouellet T."/>
            <person name="Qi W."/>
            <person name="Quesneville H."/>
            <person name="Roncero M.I.G."/>
            <person name="Seong K.-Y."/>
            <person name="Tetko I.V."/>
            <person name="Urban M."/>
            <person name="Waalwijk C."/>
            <person name="Ward T.J."/>
            <person name="Yao J."/>
            <person name="Birren B.W."/>
            <person name="Kistler H.C."/>
        </authorList>
    </citation>
    <scope>NUCLEOTIDE SEQUENCE [LARGE SCALE GENOMIC DNA]</scope>
    <source>
        <strain evidence="23">ATCC MYA-4620 / CBS 123657 / FGSC 9075 / NRRL 31084 / PH-1</strain>
    </source>
</reference>
<evidence type="ECO:0000256" key="19">
    <source>
        <dbReference type="SAM" id="MobiDB-lite"/>
    </source>
</evidence>
<evidence type="ECO:0000256" key="14">
    <source>
        <dbReference type="ARBA" id="ARBA00023316"/>
    </source>
</evidence>
<sequence length="434" mass="45886">MLSKAFTTAAMALACAGMVSAQTFTDCNPLKKTCPADPAFGDTKVECDFAKGECSAFHNMIATELKYTEQGALFRINKETEAPTIRSDNYLFFGRVDVVVQAAKGQGIVTSAVLQSDDLDEVDWEWVGGDDAQVQSNYFSKGDTSTYDRAQYHPVSAPLSTTHKYSVEWTSTKIDWLIDDVVVRTLNAADAKGAAGFPQTPMQVKMGTWVAGGKNSNEGTREWAGGYTDFKQAPFDAYYRSVTIVDYAGKDAPGQNPGAKEYLWTDKSGDWESIDVKKTLSDTETSASTTVTKATKTAEPTKTKTAEHTSTVEETTSAVVTKTKTAEHESKTHETQTESAKETKTTEAATTFSTATAVASTTVVSDEAAATSTGGASSGPDSGVNSGAAVDRGSSSDSADSAPSDTPVAVNSGSRMAGSLITAFAGLMLAQIII</sequence>
<keyword evidence="8 16" id="KW-0378">Hydrolase</keyword>
<dbReference type="eggNOG" id="ENOG502QQ71">
    <property type="taxonomic scope" value="Eukaryota"/>
</dbReference>
<evidence type="ECO:0000256" key="15">
    <source>
        <dbReference type="ARBA" id="ARBA00038074"/>
    </source>
</evidence>
<dbReference type="PIRSF" id="PIRSF037299">
    <property type="entry name" value="Glycosidase_CRH1_prd"/>
    <property type="match status" value="1"/>
</dbReference>
<evidence type="ECO:0000256" key="9">
    <source>
        <dbReference type="ARBA" id="ARBA00023136"/>
    </source>
</evidence>
<keyword evidence="13" id="KW-0326">Glycosidase</keyword>
<dbReference type="PROSITE" id="PS51257">
    <property type="entry name" value="PROKAR_LIPOPROTEIN"/>
    <property type="match status" value="1"/>
</dbReference>
<evidence type="ECO:0000256" key="17">
    <source>
        <dbReference type="PIRSR" id="PIRSR037299-1"/>
    </source>
</evidence>
<dbReference type="PANTHER" id="PTHR10963">
    <property type="entry name" value="GLYCOSYL HYDROLASE-RELATED"/>
    <property type="match status" value="1"/>
</dbReference>
<evidence type="ECO:0000256" key="16">
    <source>
        <dbReference type="PIRNR" id="PIRNR037299"/>
    </source>
</evidence>
<keyword evidence="4" id="KW-0336">GPI-anchor</keyword>
<comment type="similarity">
    <text evidence="15">Belongs to the glycosyl hydrolase 16 family. CRH1 subfamily.</text>
</comment>
<evidence type="ECO:0000256" key="11">
    <source>
        <dbReference type="ARBA" id="ARBA00023180"/>
    </source>
</evidence>
<dbReference type="GO" id="GO:0098552">
    <property type="term" value="C:side of membrane"/>
    <property type="evidence" value="ECO:0007669"/>
    <property type="project" value="UniProtKB-KW"/>
</dbReference>
<evidence type="ECO:0000256" key="6">
    <source>
        <dbReference type="ARBA" id="ARBA00022679"/>
    </source>
</evidence>
<evidence type="ECO:0000256" key="3">
    <source>
        <dbReference type="ARBA" id="ARBA00004589"/>
    </source>
</evidence>
<dbReference type="VEuPathDB" id="FungiDB:FGRAMPH1_01G27457"/>
<accession>A0A1C3YLT0</accession>
<feature type="compositionally biased region" description="Low complexity" evidence="19">
    <location>
        <begin position="312"/>
        <end position="323"/>
    </location>
</feature>
<evidence type="ECO:0000256" key="12">
    <source>
        <dbReference type="ARBA" id="ARBA00023288"/>
    </source>
</evidence>
<dbReference type="InParanoid" id="A0A1C3YLT0"/>
<dbReference type="InterPro" id="IPR000757">
    <property type="entry name" value="Beta-glucanase-like"/>
</dbReference>
<keyword evidence="14" id="KW-0961">Cell wall biogenesis/degradation</keyword>
<evidence type="ECO:0000256" key="7">
    <source>
        <dbReference type="ARBA" id="ARBA00022729"/>
    </source>
</evidence>
<dbReference type="InterPro" id="IPR017168">
    <property type="entry name" value="CHR-like"/>
</dbReference>
<feature type="region of interest" description="Disordered" evidence="19">
    <location>
        <begin position="280"/>
        <end position="347"/>
    </location>
</feature>
<feature type="active site" description="Proton donor" evidence="17">
    <location>
        <position position="125"/>
    </location>
</feature>
<feature type="compositionally biased region" description="Basic and acidic residues" evidence="19">
    <location>
        <begin position="299"/>
        <end position="311"/>
    </location>
</feature>
<protein>
    <recommendedName>
        <fullName evidence="16">Crh-like protein</fullName>
        <ecNumber evidence="16">3.2.-.-</ecNumber>
    </recommendedName>
</protein>
<evidence type="ECO:0000256" key="2">
    <source>
        <dbReference type="ARBA" id="ARBA00004196"/>
    </source>
</evidence>
<keyword evidence="9 16" id="KW-0472">Membrane</keyword>
<keyword evidence="7 20" id="KW-0732">Signal</keyword>
<evidence type="ECO:0000256" key="13">
    <source>
        <dbReference type="ARBA" id="ARBA00023295"/>
    </source>
</evidence>
<comment type="subcellular location">
    <subcellularLocation>
        <location evidence="2">Cell envelope</location>
    </subcellularLocation>
    <subcellularLocation>
        <location evidence="3">Membrane</location>
        <topology evidence="3">Lipid-anchor</topology>
        <topology evidence="3">GPI-anchor</topology>
    </subcellularLocation>
</comment>
<reference evidence="23" key="2">
    <citation type="journal article" date="2010" name="Nature">
        <title>Comparative genomics reveals mobile pathogenicity chromosomes in Fusarium.</title>
        <authorList>
            <person name="Ma L.J."/>
            <person name="van der Does H.C."/>
            <person name="Borkovich K.A."/>
            <person name="Coleman J.J."/>
            <person name="Daboussi M.J."/>
            <person name="Di Pietro A."/>
            <person name="Dufresne M."/>
            <person name="Freitag M."/>
            <person name="Grabherr M."/>
            <person name="Henrissat B."/>
            <person name="Houterman P.M."/>
            <person name="Kang S."/>
            <person name="Shim W.B."/>
            <person name="Woloshuk C."/>
            <person name="Xie X."/>
            <person name="Xu J.R."/>
            <person name="Antoniw J."/>
            <person name="Baker S.E."/>
            <person name="Bluhm B.H."/>
            <person name="Breakspear A."/>
            <person name="Brown D.W."/>
            <person name="Butchko R.A."/>
            <person name="Chapman S."/>
            <person name="Coulson R."/>
            <person name="Coutinho P.M."/>
            <person name="Danchin E.G."/>
            <person name="Diener A."/>
            <person name="Gale L.R."/>
            <person name="Gardiner D.M."/>
            <person name="Goff S."/>
            <person name="Hammond-Kosack K.E."/>
            <person name="Hilburn K."/>
            <person name="Hua-Van A."/>
            <person name="Jonkers W."/>
            <person name="Kazan K."/>
            <person name="Kodira C.D."/>
            <person name="Koehrsen M."/>
            <person name="Kumar L."/>
            <person name="Lee Y.H."/>
            <person name="Li L."/>
            <person name="Manners J.M."/>
            <person name="Miranda-Saavedra D."/>
            <person name="Mukherjee M."/>
            <person name="Park G."/>
            <person name="Park J."/>
            <person name="Park S.Y."/>
            <person name="Proctor R.H."/>
            <person name="Regev A."/>
            <person name="Ruiz-Roldan M.C."/>
            <person name="Sain D."/>
            <person name="Sakthikumar S."/>
            <person name="Sykes S."/>
            <person name="Schwartz D.C."/>
            <person name="Turgeon B.G."/>
            <person name="Wapinski I."/>
            <person name="Yoder O."/>
            <person name="Young S."/>
            <person name="Zeng Q."/>
            <person name="Zhou S."/>
            <person name="Galagan J."/>
            <person name="Cuomo C.A."/>
            <person name="Kistler H.C."/>
            <person name="Rep M."/>
        </authorList>
    </citation>
    <scope>GENOME REANNOTATION</scope>
    <source>
        <strain evidence="23">ATCC MYA-4620 / CBS 123657 / FGSC 9075 / NRRL 31084 / PH-1</strain>
    </source>
</reference>
<dbReference type="GO" id="GO:0005975">
    <property type="term" value="P:carbohydrate metabolic process"/>
    <property type="evidence" value="ECO:0007669"/>
    <property type="project" value="InterPro"/>
</dbReference>
<name>A0A1C3YLT0_GIBZE</name>
<dbReference type="SUPFAM" id="SSF49899">
    <property type="entry name" value="Concanavalin A-like lectins/glucanases"/>
    <property type="match status" value="1"/>
</dbReference>
<evidence type="ECO:0000256" key="8">
    <source>
        <dbReference type="ARBA" id="ARBA00022801"/>
    </source>
</evidence>
<feature type="compositionally biased region" description="Low complexity" evidence="19">
    <location>
        <begin position="370"/>
        <end position="405"/>
    </location>
</feature>
<evidence type="ECO:0000313" key="23">
    <source>
        <dbReference type="Proteomes" id="UP000070720"/>
    </source>
</evidence>
<keyword evidence="12" id="KW-0449">Lipoprotein</keyword>
<dbReference type="CDD" id="cd02183">
    <property type="entry name" value="GH16_fungal_CRH1_transglycosylase"/>
    <property type="match status" value="1"/>
</dbReference>
<evidence type="ECO:0000256" key="10">
    <source>
        <dbReference type="ARBA" id="ARBA00023157"/>
    </source>
</evidence>
<dbReference type="InterPro" id="IPR013320">
    <property type="entry name" value="ConA-like_dom_sf"/>
</dbReference>
<dbReference type="InterPro" id="IPR050546">
    <property type="entry name" value="Glycosyl_Hydrlase_16"/>
</dbReference>
<feature type="signal peptide" evidence="20">
    <location>
        <begin position="1"/>
        <end position="21"/>
    </location>
</feature>
<reference evidence="22 23" key="3">
    <citation type="journal article" date="2015" name="BMC Genomics">
        <title>The completed genome sequence of the pathogenic ascomycete fungus Fusarium graminearum.</title>
        <authorList>
            <person name="King R."/>
            <person name="Urban M."/>
            <person name="Hammond-Kosack M.C."/>
            <person name="Hassani-Pak K."/>
            <person name="Hammond-Kosack K.E."/>
        </authorList>
    </citation>
    <scope>NUCLEOTIDE SEQUENCE [LARGE SCALE GENOMIC DNA]</scope>
    <source>
        <strain evidence="23">ATCC MYA-4620 / CBS 123657 / FGSC 9075 / NRRL 31084 / PH-1</strain>
    </source>
</reference>
<dbReference type="PANTHER" id="PTHR10963:SF68">
    <property type="entry name" value="GLYCOSIDASE CRH1-RELATED"/>
    <property type="match status" value="1"/>
</dbReference>
<gene>
    <name evidence="22" type="ORF">FGRAMPH1_01T27457</name>
</gene>
<feature type="domain" description="GH16" evidence="21">
    <location>
        <begin position="38"/>
        <end position="247"/>
    </location>
</feature>
<feature type="compositionally biased region" description="Low complexity" evidence="19">
    <location>
        <begin position="283"/>
        <end position="298"/>
    </location>
</feature>
<evidence type="ECO:0000313" key="22">
    <source>
        <dbReference type="EMBL" id="SCB65476.1"/>
    </source>
</evidence>
<keyword evidence="6" id="KW-0808">Transferase</keyword>
<dbReference type="EC" id="3.2.-.-" evidence="16"/>
<dbReference type="Proteomes" id="UP000070720">
    <property type="component" value="Chromosome 4"/>
</dbReference>
<dbReference type="AlphaFoldDB" id="A0A1C3YLT0"/>
<organism evidence="22 23">
    <name type="scientific">Gibberella zeae (strain ATCC MYA-4620 / CBS 123657 / FGSC 9075 / NRRL 31084 / PH-1)</name>
    <name type="common">Wheat head blight fungus</name>
    <name type="synonym">Fusarium graminearum</name>
    <dbReference type="NCBI Taxonomy" id="229533"/>
    <lineage>
        <taxon>Eukaryota</taxon>
        <taxon>Fungi</taxon>
        <taxon>Dikarya</taxon>
        <taxon>Ascomycota</taxon>
        <taxon>Pezizomycotina</taxon>
        <taxon>Sordariomycetes</taxon>
        <taxon>Hypocreomycetidae</taxon>
        <taxon>Hypocreales</taxon>
        <taxon>Nectriaceae</taxon>
        <taxon>Fusarium</taxon>
    </lineage>
</organism>
<feature type="active site" description="Nucleophile" evidence="17">
    <location>
        <position position="121"/>
    </location>
</feature>
<dbReference type="GO" id="GO:0008843">
    <property type="term" value="F:endochitinase activity"/>
    <property type="evidence" value="ECO:0007669"/>
    <property type="project" value="UniProtKB-EC"/>
</dbReference>
<evidence type="ECO:0000256" key="18">
    <source>
        <dbReference type="PIRSR" id="PIRSR037299-2"/>
    </source>
</evidence>
<dbReference type="PROSITE" id="PS51762">
    <property type="entry name" value="GH16_2"/>
    <property type="match status" value="1"/>
</dbReference>
<evidence type="ECO:0000256" key="1">
    <source>
        <dbReference type="ARBA" id="ARBA00000822"/>
    </source>
</evidence>
<dbReference type="Pfam" id="PF00722">
    <property type="entry name" value="Glyco_hydro_16"/>
    <property type="match status" value="1"/>
</dbReference>
<feature type="region of interest" description="Disordered" evidence="19">
    <location>
        <begin position="370"/>
        <end position="412"/>
    </location>
</feature>
<dbReference type="Gene3D" id="2.60.120.200">
    <property type="match status" value="1"/>
</dbReference>
<feature type="disulfide bond" evidence="18">
    <location>
        <begin position="27"/>
        <end position="34"/>
    </location>
</feature>
<keyword evidence="10 18" id="KW-1015">Disulfide bond</keyword>
<evidence type="ECO:0000256" key="5">
    <source>
        <dbReference type="ARBA" id="ARBA00022676"/>
    </source>
</evidence>
<evidence type="ECO:0000256" key="4">
    <source>
        <dbReference type="ARBA" id="ARBA00022622"/>
    </source>
</evidence>
<dbReference type="EMBL" id="HG970335">
    <property type="protein sequence ID" value="SCB65476.1"/>
    <property type="molecule type" value="Genomic_DNA"/>
</dbReference>
<proteinExistence type="inferred from homology"/>
<dbReference type="GO" id="GO:0009277">
    <property type="term" value="C:fungal-type cell wall"/>
    <property type="evidence" value="ECO:0007669"/>
    <property type="project" value="TreeGrafter"/>
</dbReference>
<dbReference type="GO" id="GO:0016757">
    <property type="term" value="F:glycosyltransferase activity"/>
    <property type="evidence" value="ECO:0007669"/>
    <property type="project" value="UniProtKB-KW"/>
</dbReference>
<keyword evidence="23" id="KW-1185">Reference proteome</keyword>